<feature type="domain" description="GS beta-grasp" evidence="18">
    <location>
        <begin position="15"/>
        <end position="99"/>
    </location>
</feature>
<dbReference type="AlphaFoldDB" id="A0A2A6RFE0"/>
<comment type="caution">
    <text evidence="20">The sequence shown here is derived from an EMBL/GenBank/DDBJ whole genome shotgun (WGS) entry which is preliminary data.</text>
</comment>
<dbReference type="SUPFAM" id="SSF55931">
    <property type="entry name" value="Glutamine synthetase/guanido kinase"/>
    <property type="match status" value="1"/>
</dbReference>
<evidence type="ECO:0000313" key="21">
    <source>
        <dbReference type="Proteomes" id="UP000220527"/>
    </source>
</evidence>
<evidence type="ECO:0000256" key="4">
    <source>
        <dbReference type="ARBA" id="ARBA00012937"/>
    </source>
</evidence>
<evidence type="ECO:0000256" key="16">
    <source>
        <dbReference type="RuleBase" id="RU000384"/>
    </source>
</evidence>
<feature type="binding site" evidence="12">
    <location>
        <begin position="274"/>
        <end position="276"/>
    </location>
    <ligand>
        <name>ATP</name>
        <dbReference type="ChEBI" id="CHEBI:30616"/>
    </ligand>
</feature>
<feature type="binding site" evidence="11">
    <location>
        <position position="364"/>
    </location>
    <ligand>
        <name>L-glutamate</name>
        <dbReference type="ChEBI" id="CHEBI:29985"/>
    </ligand>
</feature>
<reference evidence="21" key="1">
    <citation type="submission" date="2017-08" db="EMBL/GenBank/DDBJ databases">
        <authorList>
            <person name="Grouzdev D.S."/>
            <person name="Gaisin V.A."/>
            <person name="Rysina M.S."/>
            <person name="Gorlenko V.M."/>
        </authorList>
    </citation>
    <scope>NUCLEOTIDE SEQUENCE [LARGE SCALE GENOMIC DNA]</scope>
    <source>
        <strain evidence="21">Kir15-3F</strain>
    </source>
</reference>
<proteinExistence type="inferred from homology"/>
<dbReference type="SUPFAM" id="SSF54368">
    <property type="entry name" value="Glutamine synthetase, N-terminal domain"/>
    <property type="match status" value="1"/>
</dbReference>
<keyword evidence="14" id="KW-0597">Phosphoprotein</keyword>
<accession>A0A2A6RFE0</accession>
<dbReference type="PROSITE" id="PS00180">
    <property type="entry name" value="GLNA_1"/>
    <property type="match status" value="1"/>
</dbReference>
<keyword evidence="7 17" id="KW-0436">Ligase</keyword>
<dbReference type="OrthoDB" id="9807095at2"/>
<evidence type="ECO:0000256" key="11">
    <source>
        <dbReference type="PIRSR" id="PIRSR604809-1"/>
    </source>
</evidence>
<evidence type="ECO:0000256" key="7">
    <source>
        <dbReference type="ARBA" id="ARBA00022598"/>
    </source>
</evidence>
<evidence type="ECO:0000256" key="3">
    <source>
        <dbReference type="ARBA" id="ARBA00011354"/>
    </source>
</evidence>
<dbReference type="GO" id="GO:0019740">
    <property type="term" value="P:nitrogen utilization"/>
    <property type="evidence" value="ECO:0007669"/>
    <property type="project" value="TreeGrafter"/>
</dbReference>
<feature type="binding site" evidence="13">
    <location>
        <position position="362"/>
    </location>
    <ligand>
        <name>Mg(2+)</name>
        <dbReference type="ChEBI" id="CHEBI:18420"/>
        <label>1</label>
    </ligand>
</feature>
<organism evidence="20 21">
    <name type="scientific">Candidatus Viridilinea mediisalina</name>
    <dbReference type="NCBI Taxonomy" id="2024553"/>
    <lineage>
        <taxon>Bacteria</taxon>
        <taxon>Bacillati</taxon>
        <taxon>Chloroflexota</taxon>
        <taxon>Chloroflexia</taxon>
        <taxon>Chloroflexales</taxon>
        <taxon>Chloroflexineae</taxon>
        <taxon>Oscillochloridaceae</taxon>
        <taxon>Candidatus Viridilinea</taxon>
    </lineage>
</organism>
<protein>
    <recommendedName>
        <fullName evidence="5 17">Glutamine synthetase</fullName>
        <ecNumber evidence="4 17">6.3.1.2</ecNumber>
    </recommendedName>
</protein>
<dbReference type="GO" id="GO:0004356">
    <property type="term" value="F:glutamine synthetase activity"/>
    <property type="evidence" value="ECO:0007669"/>
    <property type="project" value="UniProtKB-EC"/>
</dbReference>
<dbReference type="InterPro" id="IPR014746">
    <property type="entry name" value="Gln_synth/guanido_kin_cat_dom"/>
</dbReference>
<dbReference type="PANTHER" id="PTHR43407:SF1">
    <property type="entry name" value="LENGSIN"/>
    <property type="match status" value="1"/>
</dbReference>
<evidence type="ECO:0000256" key="17">
    <source>
        <dbReference type="RuleBase" id="RU004356"/>
    </source>
</evidence>
<comment type="similarity">
    <text evidence="2 15 16">Belongs to the glutamine synthetase family.</text>
</comment>
<dbReference type="GO" id="GO:0005737">
    <property type="term" value="C:cytoplasm"/>
    <property type="evidence" value="ECO:0007669"/>
    <property type="project" value="UniProtKB-SubCell"/>
</dbReference>
<feature type="binding site" evidence="13">
    <location>
        <position position="272"/>
    </location>
    <ligand>
        <name>Mg(2+)</name>
        <dbReference type="ChEBI" id="CHEBI:18420"/>
        <label>1</label>
    </ligand>
</feature>
<keyword evidence="9 12" id="KW-0067">ATP-binding</keyword>
<dbReference type="FunFam" id="3.30.590.10:FF:000001">
    <property type="entry name" value="Glutamine synthetase"/>
    <property type="match status" value="1"/>
</dbReference>
<feature type="binding site" evidence="13">
    <location>
        <position position="134"/>
    </location>
    <ligand>
        <name>Mg(2+)</name>
        <dbReference type="ChEBI" id="CHEBI:18420"/>
        <label>1</label>
    </ligand>
</feature>
<evidence type="ECO:0000256" key="15">
    <source>
        <dbReference type="PROSITE-ProRule" id="PRU01330"/>
    </source>
</evidence>
<evidence type="ECO:0000256" key="9">
    <source>
        <dbReference type="ARBA" id="ARBA00022840"/>
    </source>
</evidence>
<dbReference type="InterPro" id="IPR008147">
    <property type="entry name" value="Gln_synt_N"/>
</dbReference>
<evidence type="ECO:0000256" key="13">
    <source>
        <dbReference type="PIRSR" id="PIRSR604809-3"/>
    </source>
</evidence>
<gene>
    <name evidence="20" type="primary">glnA</name>
    <name evidence="20" type="ORF">CJ255_18505</name>
</gene>
<evidence type="ECO:0000256" key="14">
    <source>
        <dbReference type="PIRSR" id="PIRSR604809-50"/>
    </source>
</evidence>
<dbReference type="PROSITE" id="PS51987">
    <property type="entry name" value="GS_CATALYTIC"/>
    <property type="match status" value="1"/>
</dbReference>
<comment type="subcellular location">
    <subcellularLocation>
        <location evidence="1">Cytoplasm</location>
    </subcellularLocation>
</comment>
<keyword evidence="8 12" id="KW-0547">Nucleotide-binding</keyword>
<dbReference type="GO" id="GO:0005524">
    <property type="term" value="F:ATP binding"/>
    <property type="evidence" value="ECO:0007669"/>
    <property type="project" value="UniProtKB-KW"/>
</dbReference>
<dbReference type="InterPro" id="IPR036651">
    <property type="entry name" value="Gln_synt_N_sf"/>
</dbReference>
<comment type="catalytic activity">
    <reaction evidence="10 17">
        <text>L-glutamate + NH4(+) + ATP = L-glutamine + ADP + phosphate + H(+)</text>
        <dbReference type="Rhea" id="RHEA:16169"/>
        <dbReference type="ChEBI" id="CHEBI:15378"/>
        <dbReference type="ChEBI" id="CHEBI:28938"/>
        <dbReference type="ChEBI" id="CHEBI:29985"/>
        <dbReference type="ChEBI" id="CHEBI:30616"/>
        <dbReference type="ChEBI" id="CHEBI:43474"/>
        <dbReference type="ChEBI" id="CHEBI:58359"/>
        <dbReference type="ChEBI" id="CHEBI:456216"/>
        <dbReference type="EC" id="6.3.1.2"/>
    </reaction>
</comment>
<dbReference type="InterPro" id="IPR027303">
    <property type="entry name" value="Gln_synth_gly_rich_site"/>
</dbReference>
<comment type="subunit">
    <text evidence="3">Oligomer of 12 subunits arranged in the form of two hexagons.</text>
</comment>
<dbReference type="EC" id="6.3.1.2" evidence="4 17"/>
<keyword evidence="21" id="KW-1185">Reference proteome</keyword>
<dbReference type="Gene3D" id="3.10.20.70">
    <property type="entry name" value="Glutamine synthetase, N-terminal domain"/>
    <property type="match status" value="1"/>
</dbReference>
<dbReference type="PANTHER" id="PTHR43407">
    <property type="entry name" value="GLUTAMINE SYNTHETASE"/>
    <property type="match status" value="1"/>
</dbReference>
<keyword evidence="13" id="KW-0479">Metal-binding</keyword>
<feature type="binding site" evidence="13">
    <location>
        <position position="215"/>
    </location>
    <ligand>
        <name>Mg(2+)</name>
        <dbReference type="ChEBI" id="CHEBI:18420"/>
        <label>1</label>
    </ligand>
</feature>
<dbReference type="PROSITE" id="PS00181">
    <property type="entry name" value="GLNA_ATP"/>
    <property type="match status" value="1"/>
</dbReference>
<dbReference type="Gene3D" id="3.30.590.10">
    <property type="entry name" value="Glutamine synthetase/guanido kinase, catalytic domain"/>
    <property type="match status" value="1"/>
</dbReference>
<dbReference type="InterPro" id="IPR004809">
    <property type="entry name" value="Gln_synth_I"/>
</dbReference>
<dbReference type="InterPro" id="IPR027302">
    <property type="entry name" value="Gln_synth_N_conserv_site"/>
</dbReference>
<keyword evidence="13" id="KW-0460">Magnesium</keyword>
<feature type="binding site" evidence="13">
    <location>
        <position position="132"/>
    </location>
    <ligand>
        <name>Mg(2+)</name>
        <dbReference type="ChEBI" id="CHEBI:18420"/>
        <label>1</label>
    </ligand>
</feature>
<dbReference type="Proteomes" id="UP000220527">
    <property type="component" value="Unassembled WGS sequence"/>
</dbReference>
<feature type="binding site" evidence="12">
    <location>
        <position position="210"/>
    </location>
    <ligand>
        <name>ATP</name>
        <dbReference type="ChEBI" id="CHEBI:30616"/>
    </ligand>
</feature>
<feature type="domain" description="GS catalytic" evidence="19">
    <location>
        <begin position="107"/>
        <end position="473"/>
    </location>
</feature>
<evidence type="ECO:0000256" key="1">
    <source>
        <dbReference type="ARBA" id="ARBA00004496"/>
    </source>
</evidence>
<dbReference type="RefSeq" id="WP_097645577.1">
    <property type="nucleotide sequence ID" value="NZ_NQWI01000127.1"/>
</dbReference>
<feature type="binding site" evidence="11">
    <location>
        <begin position="267"/>
        <end position="268"/>
    </location>
    <ligand>
        <name>L-glutamate</name>
        <dbReference type="ChEBI" id="CHEBI:29985"/>
    </ligand>
</feature>
<dbReference type="NCBIfam" id="TIGR00653">
    <property type="entry name" value="GlnA"/>
    <property type="match status" value="1"/>
</dbReference>
<dbReference type="InterPro" id="IPR008146">
    <property type="entry name" value="Gln_synth_cat_dom"/>
</dbReference>
<evidence type="ECO:0000256" key="10">
    <source>
        <dbReference type="ARBA" id="ARBA00049436"/>
    </source>
</evidence>
<feature type="binding site" evidence="11">
    <location>
        <position position="343"/>
    </location>
    <ligand>
        <name>L-glutamate</name>
        <dbReference type="ChEBI" id="CHEBI:29985"/>
    </ligand>
</feature>
<feature type="modified residue" description="O-AMP-tyrosine" evidence="14">
    <location>
        <position position="402"/>
    </location>
</feature>
<dbReference type="Pfam" id="PF00120">
    <property type="entry name" value="Gln-synt_C"/>
    <property type="match status" value="1"/>
</dbReference>
<feature type="binding site" evidence="12">
    <location>
        <position position="343"/>
    </location>
    <ligand>
        <name>ATP</name>
        <dbReference type="ChEBI" id="CHEBI:30616"/>
    </ligand>
</feature>
<dbReference type="EMBL" id="NQWI01000127">
    <property type="protein sequence ID" value="PDW01570.1"/>
    <property type="molecule type" value="Genomic_DNA"/>
</dbReference>
<evidence type="ECO:0000313" key="20">
    <source>
        <dbReference type="EMBL" id="PDW01570.1"/>
    </source>
</evidence>
<dbReference type="Pfam" id="PF03951">
    <property type="entry name" value="Gln-synt_N"/>
    <property type="match status" value="1"/>
</dbReference>
<evidence type="ECO:0000259" key="19">
    <source>
        <dbReference type="PROSITE" id="PS51987"/>
    </source>
</evidence>
<evidence type="ECO:0000256" key="6">
    <source>
        <dbReference type="ARBA" id="ARBA00022490"/>
    </source>
</evidence>
<dbReference type="GO" id="GO:0006542">
    <property type="term" value="P:glutamine biosynthetic process"/>
    <property type="evidence" value="ECO:0007669"/>
    <property type="project" value="InterPro"/>
</dbReference>
<dbReference type="PROSITE" id="PS51986">
    <property type="entry name" value="GS_BETA_GRASP"/>
    <property type="match status" value="1"/>
</dbReference>
<evidence type="ECO:0000259" key="18">
    <source>
        <dbReference type="PROSITE" id="PS51986"/>
    </source>
</evidence>
<sequence length="473" mass="52725">MSMTAQDVLKLIKDQGIQIVDTRFTDLFGGWQHYSLPASRLTEDMLSEGLGFDGSSIKGFQAINESDMLMLPDPSTAFVDPMLTVPTLVMTCDIIDPIERKPYSRDPRNVAKKAEAYLKSTGVGDTSYFGPEAEFFLFSDVRFSQGANHSSYFLDSPEGVWNTGAAVEGGNKAYRIRHKEGYFPVPPTDTLQDIRSEMILKMAQVGIEIELHHHEVATAGQCEIDMKFDTLVRMADKLQRYKYIVRQVARTHGYSATFMPKPLFGDNGSGMHCHQSIWKNGEPLFFDETQYALLSKTAQYYVGGVLKHAPALLAICACTTNSYRRLVPGFEAPINLVYSQRNRSAAIRIPTYSSSPKSRRIEFRAPDAMANPYLAFSAMLMAGLDGILNKIEPPPPLDVDIYELSPEEKGDIRGTPGSLAEALDALEEDHAFLLEGGVFTPDLLEGYIDAKRRETVALSLRPHPHEFAMYYDA</sequence>
<feature type="binding site" evidence="11">
    <location>
        <position position="331"/>
    </location>
    <ligand>
        <name>L-glutamate</name>
        <dbReference type="ChEBI" id="CHEBI:29985"/>
    </ligand>
</feature>
<feature type="binding site" evidence="12">
    <location>
        <position position="357"/>
    </location>
    <ligand>
        <name>ATP</name>
        <dbReference type="ChEBI" id="CHEBI:30616"/>
    </ligand>
</feature>
<dbReference type="GO" id="GO:0046872">
    <property type="term" value="F:metal ion binding"/>
    <property type="evidence" value="ECO:0007669"/>
    <property type="project" value="UniProtKB-KW"/>
</dbReference>
<name>A0A2A6RFE0_9CHLR</name>
<comment type="cofactor">
    <cofactor evidence="13">
        <name>Mg(2+)</name>
        <dbReference type="ChEBI" id="CHEBI:18420"/>
    </cofactor>
    <text evidence="13">Binds 2 Mg(2+) ions per subunit.</text>
</comment>
<feature type="binding site" evidence="11">
    <location>
        <position position="325"/>
    </location>
    <ligand>
        <name>L-glutamate</name>
        <dbReference type="ChEBI" id="CHEBI:29985"/>
    </ligand>
</feature>
<evidence type="ECO:0000256" key="12">
    <source>
        <dbReference type="PIRSR" id="PIRSR604809-2"/>
    </source>
</evidence>
<feature type="binding site" evidence="13">
    <location>
        <position position="223"/>
    </location>
    <ligand>
        <name>Mg(2+)</name>
        <dbReference type="ChEBI" id="CHEBI:18420"/>
        <label>1</label>
    </ligand>
</feature>
<evidence type="ECO:0000256" key="5">
    <source>
        <dbReference type="ARBA" id="ARBA00021364"/>
    </source>
</evidence>
<dbReference type="GO" id="GO:0016020">
    <property type="term" value="C:membrane"/>
    <property type="evidence" value="ECO:0007669"/>
    <property type="project" value="TreeGrafter"/>
</dbReference>
<dbReference type="SMART" id="SM01230">
    <property type="entry name" value="Gln-synt_C"/>
    <property type="match status" value="1"/>
</dbReference>
<keyword evidence="6" id="KW-0963">Cytoplasm</keyword>
<evidence type="ECO:0000256" key="8">
    <source>
        <dbReference type="ARBA" id="ARBA00022741"/>
    </source>
</evidence>
<evidence type="ECO:0000256" key="2">
    <source>
        <dbReference type="ARBA" id="ARBA00009897"/>
    </source>
</evidence>